<evidence type="ECO:0000259" key="5">
    <source>
        <dbReference type="PROSITE" id="PS50949"/>
    </source>
</evidence>
<name>A0ABP7BIQ9_9MICO</name>
<dbReference type="SMART" id="SM00866">
    <property type="entry name" value="UTRA"/>
    <property type="match status" value="1"/>
</dbReference>
<dbReference type="InterPro" id="IPR036390">
    <property type="entry name" value="WH_DNA-bd_sf"/>
</dbReference>
<evidence type="ECO:0000256" key="4">
    <source>
        <dbReference type="SAM" id="MobiDB-lite"/>
    </source>
</evidence>
<feature type="region of interest" description="Disordered" evidence="4">
    <location>
        <begin position="245"/>
        <end position="266"/>
    </location>
</feature>
<dbReference type="InterPro" id="IPR050679">
    <property type="entry name" value="Bact_HTH_transcr_reg"/>
</dbReference>
<accession>A0ABP7BIQ9</accession>
<dbReference type="PANTHER" id="PTHR44846">
    <property type="entry name" value="MANNOSYL-D-GLYCERATE TRANSPORT/METABOLISM SYSTEM REPRESSOR MNGR-RELATED"/>
    <property type="match status" value="1"/>
</dbReference>
<dbReference type="RefSeq" id="WP_221857489.1">
    <property type="nucleotide sequence ID" value="NZ_BAAAYV010000010.1"/>
</dbReference>
<dbReference type="EMBL" id="BAAAYV010000010">
    <property type="protein sequence ID" value="GAA3660473.1"/>
    <property type="molecule type" value="Genomic_DNA"/>
</dbReference>
<comment type="caution">
    <text evidence="6">The sequence shown here is derived from an EMBL/GenBank/DDBJ whole genome shotgun (WGS) entry which is preliminary data.</text>
</comment>
<protein>
    <submittedName>
        <fullName evidence="6">GntR family transcriptional regulator</fullName>
    </submittedName>
</protein>
<feature type="domain" description="HTH gntR-type" evidence="5">
    <location>
        <begin position="10"/>
        <end position="78"/>
    </location>
</feature>
<evidence type="ECO:0000313" key="6">
    <source>
        <dbReference type="EMBL" id="GAA3660473.1"/>
    </source>
</evidence>
<dbReference type="InterPro" id="IPR036388">
    <property type="entry name" value="WH-like_DNA-bd_sf"/>
</dbReference>
<dbReference type="InterPro" id="IPR000524">
    <property type="entry name" value="Tscrpt_reg_HTH_GntR"/>
</dbReference>
<gene>
    <name evidence="6" type="ORF">GCM10022202_21740</name>
</gene>
<dbReference type="PRINTS" id="PR00035">
    <property type="entry name" value="HTHGNTR"/>
</dbReference>
<dbReference type="SUPFAM" id="SSF64288">
    <property type="entry name" value="Chorismate lyase-like"/>
    <property type="match status" value="1"/>
</dbReference>
<reference evidence="7" key="1">
    <citation type="journal article" date="2019" name="Int. J. Syst. Evol. Microbiol.">
        <title>The Global Catalogue of Microorganisms (GCM) 10K type strain sequencing project: providing services to taxonomists for standard genome sequencing and annotation.</title>
        <authorList>
            <consortium name="The Broad Institute Genomics Platform"/>
            <consortium name="The Broad Institute Genome Sequencing Center for Infectious Disease"/>
            <person name="Wu L."/>
            <person name="Ma J."/>
        </authorList>
    </citation>
    <scope>NUCLEOTIDE SEQUENCE [LARGE SCALE GENOMIC DNA]</scope>
    <source>
        <strain evidence="7">JCM 16546</strain>
    </source>
</reference>
<keyword evidence="3" id="KW-0804">Transcription</keyword>
<evidence type="ECO:0000313" key="7">
    <source>
        <dbReference type="Proteomes" id="UP001410795"/>
    </source>
</evidence>
<dbReference type="Proteomes" id="UP001410795">
    <property type="component" value="Unassembled WGS sequence"/>
</dbReference>
<proteinExistence type="predicted"/>
<dbReference type="Gene3D" id="3.40.1410.10">
    <property type="entry name" value="Chorismate lyase-like"/>
    <property type="match status" value="1"/>
</dbReference>
<organism evidence="6 7">
    <name type="scientific">Microbacterium marinilacus</name>
    <dbReference type="NCBI Taxonomy" id="415209"/>
    <lineage>
        <taxon>Bacteria</taxon>
        <taxon>Bacillati</taxon>
        <taxon>Actinomycetota</taxon>
        <taxon>Actinomycetes</taxon>
        <taxon>Micrococcales</taxon>
        <taxon>Microbacteriaceae</taxon>
        <taxon>Microbacterium</taxon>
    </lineage>
</organism>
<dbReference type="SMART" id="SM00345">
    <property type="entry name" value="HTH_GNTR"/>
    <property type="match status" value="1"/>
</dbReference>
<keyword evidence="1" id="KW-0805">Transcription regulation</keyword>
<dbReference type="InterPro" id="IPR011663">
    <property type="entry name" value="UTRA"/>
</dbReference>
<dbReference type="Pfam" id="PF07702">
    <property type="entry name" value="UTRA"/>
    <property type="match status" value="1"/>
</dbReference>
<dbReference type="InterPro" id="IPR028978">
    <property type="entry name" value="Chorismate_lyase_/UTRA_dom_sf"/>
</dbReference>
<dbReference type="PANTHER" id="PTHR44846:SF1">
    <property type="entry name" value="MANNOSYL-D-GLYCERATE TRANSPORT_METABOLISM SYSTEM REPRESSOR MNGR-RELATED"/>
    <property type="match status" value="1"/>
</dbReference>
<dbReference type="CDD" id="cd07377">
    <property type="entry name" value="WHTH_GntR"/>
    <property type="match status" value="1"/>
</dbReference>
<evidence type="ECO:0000256" key="1">
    <source>
        <dbReference type="ARBA" id="ARBA00023015"/>
    </source>
</evidence>
<keyword evidence="2" id="KW-0238">DNA-binding</keyword>
<sequence length="266" mass="28874">MTSATQQTRGPLHEQVYEELRRRIDDGRWSEGEKVPSEHALMAEFRVSRAPVRQALTRLRAEGSLEGGRGTPPRVRRVVPTQPFHTFMSFTEWAHTVGREPGQRVVSATRRPADAPAAADLGIDEGEHVVEMLRLRLLDGAPAMLERSVFPLDVGLLLLGVDLDAGSIYGAMRAHGLAPARARHVIDAIGADGPDVAELGVVRGAPLLRVRRASWTASGKILEAADDRYLPTMANFVIENSSADESRLRRSTAEAPRATSPGAGGR</sequence>
<dbReference type="Pfam" id="PF00392">
    <property type="entry name" value="GntR"/>
    <property type="match status" value="1"/>
</dbReference>
<dbReference type="Gene3D" id="1.10.10.10">
    <property type="entry name" value="Winged helix-like DNA-binding domain superfamily/Winged helix DNA-binding domain"/>
    <property type="match status" value="1"/>
</dbReference>
<dbReference type="SUPFAM" id="SSF46785">
    <property type="entry name" value="Winged helix' DNA-binding domain"/>
    <property type="match status" value="1"/>
</dbReference>
<evidence type="ECO:0000256" key="2">
    <source>
        <dbReference type="ARBA" id="ARBA00023125"/>
    </source>
</evidence>
<evidence type="ECO:0000256" key="3">
    <source>
        <dbReference type="ARBA" id="ARBA00023163"/>
    </source>
</evidence>
<keyword evidence="7" id="KW-1185">Reference proteome</keyword>
<dbReference type="PROSITE" id="PS50949">
    <property type="entry name" value="HTH_GNTR"/>
    <property type="match status" value="1"/>
</dbReference>